<dbReference type="Proteomes" id="UP000306102">
    <property type="component" value="Unassembled WGS sequence"/>
</dbReference>
<evidence type="ECO:0000259" key="1">
    <source>
        <dbReference type="Pfam" id="PF02953"/>
    </source>
</evidence>
<dbReference type="PANTHER" id="PTHR35124">
    <property type="entry name" value="CYTOCHROME P450 FAMILY PROTEIN"/>
    <property type="match status" value="1"/>
</dbReference>
<organism evidence="2 3">
    <name type="scientific">Camellia sinensis var. sinensis</name>
    <name type="common">China tea</name>
    <dbReference type="NCBI Taxonomy" id="542762"/>
    <lineage>
        <taxon>Eukaryota</taxon>
        <taxon>Viridiplantae</taxon>
        <taxon>Streptophyta</taxon>
        <taxon>Embryophyta</taxon>
        <taxon>Tracheophyta</taxon>
        <taxon>Spermatophyta</taxon>
        <taxon>Magnoliopsida</taxon>
        <taxon>eudicotyledons</taxon>
        <taxon>Gunneridae</taxon>
        <taxon>Pentapetalae</taxon>
        <taxon>asterids</taxon>
        <taxon>Ericales</taxon>
        <taxon>Theaceae</taxon>
        <taxon>Camellia</taxon>
    </lineage>
</organism>
<dbReference type="InterPro" id="IPR035427">
    <property type="entry name" value="Tim10-like_dom_sf"/>
</dbReference>
<dbReference type="Gene3D" id="1.10.287.810">
    <property type="entry name" value="Mitochondrial import inner membrane translocase subunit tim13 like domains"/>
    <property type="match status" value="1"/>
</dbReference>
<dbReference type="InterPro" id="IPR004217">
    <property type="entry name" value="Tim10-like"/>
</dbReference>
<dbReference type="PANTHER" id="PTHR35124:SF1">
    <property type="entry name" value="CYTOCHROME P450 FAMILY PROTEIN"/>
    <property type="match status" value="1"/>
</dbReference>
<comment type="caution">
    <text evidence="2">The sequence shown here is derived from an EMBL/GenBank/DDBJ whole genome shotgun (WGS) entry which is preliminary data.</text>
</comment>
<gene>
    <name evidence="2" type="ORF">TEA_000992</name>
</gene>
<evidence type="ECO:0000313" key="3">
    <source>
        <dbReference type="Proteomes" id="UP000306102"/>
    </source>
</evidence>
<sequence>MDSFSSPSSGSSSQMSTEDFMSQLKTQLAQAYAEEFLEVLQKVSYEYRVLTGCECGYAYRYGGTHTGYGKRGSGTFGSFGYAVGTALTVRGKCFEKCITKPGSSLSGSESSCISRGKTNISNLIFPIPSLQHPLLFPPSSTVYHTVYHQSHSTTAIAKQHIRHHLPSNNTFYPNLDITYFELPIGQIHEYVFQALDESGKPHCLGGDYFEIDLFGNRWKSQPPIKDLGNGTYYFSLQIHLDFAGDYNLTIILLFKHYEGLKFSPQRFTIDKQVRKIQLKFFKSMAELQ</sequence>
<feature type="domain" description="Tim10-like" evidence="1">
    <location>
        <begin position="91"/>
        <end position="115"/>
    </location>
</feature>
<name>A0A4S4EW81_CAMSN</name>
<dbReference type="EMBL" id="SDRB02001791">
    <property type="protein sequence ID" value="THG20636.1"/>
    <property type="molecule type" value="Genomic_DNA"/>
</dbReference>
<accession>A0A4S4EW81</accession>
<protein>
    <recommendedName>
        <fullName evidence="1">Tim10-like domain-containing protein</fullName>
    </recommendedName>
</protein>
<proteinExistence type="predicted"/>
<evidence type="ECO:0000313" key="2">
    <source>
        <dbReference type="EMBL" id="THG20636.1"/>
    </source>
</evidence>
<keyword evidence="3" id="KW-1185">Reference proteome</keyword>
<reference evidence="2 3" key="1">
    <citation type="journal article" date="2018" name="Proc. Natl. Acad. Sci. U.S.A.">
        <title>Draft genome sequence of Camellia sinensis var. sinensis provides insights into the evolution of the tea genome and tea quality.</title>
        <authorList>
            <person name="Wei C."/>
            <person name="Yang H."/>
            <person name="Wang S."/>
            <person name="Zhao J."/>
            <person name="Liu C."/>
            <person name="Gao L."/>
            <person name="Xia E."/>
            <person name="Lu Y."/>
            <person name="Tai Y."/>
            <person name="She G."/>
            <person name="Sun J."/>
            <person name="Cao H."/>
            <person name="Tong W."/>
            <person name="Gao Q."/>
            <person name="Li Y."/>
            <person name="Deng W."/>
            <person name="Jiang X."/>
            <person name="Wang W."/>
            <person name="Chen Q."/>
            <person name="Zhang S."/>
            <person name="Li H."/>
            <person name="Wu J."/>
            <person name="Wang P."/>
            <person name="Li P."/>
            <person name="Shi C."/>
            <person name="Zheng F."/>
            <person name="Jian J."/>
            <person name="Huang B."/>
            <person name="Shan D."/>
            <person name="Shi M."/>
            <person name="Fang C."/>
            <person name="Yue Y."/>
            <person name="Li F."/>
            <person name="Li D."/>
            <person name="Wei S."/>
            <person name="Han B."/>
            <person name="Jiang C."/>
            <person name="Yin Y."/>
            <person name="Xia T."/>
            <person name="Zhang Z."/>
            <person name="Bennetzen J.L."/>
            <person name="Zhao S."/>
            <person name="Wan X."/>
        </authorList>
    </citation>
    <scope>NUCLEOTIDE SEQUENCE [LARGE SCALE GENOMIC DNA]</scope>
    <source>
        <strain evidence="3">cv. Shuchazao</strain>
        <tissue evidence="2">Leaf</tissue>
    </source>
</reference>
<dbReference type="AlphaFoldDB" id="A0A4S4EW81"/>
<dbReference type="SUPFAM" id="SSF144122">
    <property type="entry name" value="Tim10-like"/>
    <property type="match status" value="1"/>
</dbReference>
<dbReference type="Pfam" id="PF02953">
    <property type="entry name" value="zf-Tim10_DDP"/>
    <property type="match status" value="1"/>
</dbReference>